<dbReference type="EC" id="3.6.5.4" evidence="9"/>
<comment type="domain">
    <text evidence="9">Composed of three domains: the N-terminal N domain, which is responsible for interactions with the ribosome, the central G domain, which binds GTP, and the C-terminal M domain, which binds the RNA and the signal sequence of the RNC.</text>
</comment>
<dbReference type="SMART" id="SM00382">
    <property type="entry name" value="AAA"/>
    <property type="match status" value="1"/>
</dbReference>
<evidence type="ECO:0000256" key="9">
    <source>
        <dbReference type="HAMAP-Rule" id="MF_00306"/>
    </source>
</evidence>
<dbReference type="Gene3D" id="1.20.120.140">
    <property type="entry name" value="Signal recognition particle SRP54, nucleotide-binding domain"/>
    <property type="match status" value="1"/>
</dbReference>
<keyword evidence="4 9" id="KW-0694">RNA-binding</keyword>
<dbReference type="NCBIfam" id="TIGR00959">
    <property type="entry name" value="ffh"/>
    <property type="match status" value="1"/>
</dbReference>
<organism evidence="12 13">
    <name type="scientific">Deinococcus xinjiangensis</name>
    <dbReference type="NCBI Taxonomy" id="457454"/>
    <lineage>
        <taxon>Bacteria</taxon>
        <taxon>Thermotogati</taxon>
        <taxon>Deinococcota</taxon>
        <taxon>Deinococci</taxon>
        <taxon>Deinococcales</taxon>
        <taxon>Deinococcaceae</taxon>
        <taxon>Deinococcus</taxon>
    </lineage>
</organism>
<feature type="region of interest" description="Disordered" evidence="10">
    <location>
        <begin position="425"/>
        <end position="448"/>
    </location>
</feature>
<dbReference type="PANTHER" id="PTHR11564:SF5">
    <property type="entry name" value="SIGNAL RECOGNITION PARTICLE SUBUNIT SRP54"/>
    <property type="match status" value="1"/>
</dbReference>
<evidence type="ECO:0000256" key="8">
    <source>
        <dbReference type="ARBA" id="ARBA00048027"/>
    </source>
</evidence>
<gene>
    <name evidence="9 12" type="primary">ffh</name>
    <name evidence="12" type="ORF">Dxin01_01058</name>
</gene>
<feature type="binding site" evidence="9">
    <location>
        <begin position="106"/>
        <end position="113"/>
    </location>
    <ligand>
        <name>GTP</name>
        <dbReference type="ChEBI" id="CHEBI:37565"/>
    </ligand>
</feature>
<evidence type="ECO:0000313" key="12">
    <source>
        <dbReference type="EMBL" id="GAA5501326.1"/>
    </source>
</evidence>
<evidence type="ECO:0000256" key="1">
    <source>
        <dbReference type="ARBA" id="ARBA00005450"/>
    </source>
</evidence>
<dbReference type="Pfam" id="PF02881">
    <property type="entry name" value="SRP54_N"/>
    <property type="match status" value="1"/>
</dbReference>
<dbReference type="RefSeq" id="WP_353541300.1">
    <property type="nucleotide sequence ID" value="NZ_BAABRN010000008.1"/>
</dbReference>
<keyword evidence="3 9" id="KW-0378">Hydrolase</keyword>
<comment type="catalytic activity">
    <reaction evidence="8 9">
        <text>GTP + H2O = GDP + phosphate + H(+)</text>
        <dbReference type="Rhea" id="RHEA:19669"/>
        <dbReference type="ChEBI" id="CHEBI:15377"/>
        <dbReference type="ChEBI" id="CHEBI:15378"/>
        <dbReference type="ChEBI" id="CHEBI:37565"/>
        <dbReference type="ChEBI" id="CHEBI:43474"/>
        <dbReference type="ChEBI" id="CHEBI:58189"/>
        <dbReference type="EC" id="3.6.5.4"/>
    </reaction>
</comment>
<dbReference type="EMBL" id="BAABRN010000008">
    <property type="protein sequence ID" value="GAA5501326.1"/>
    <property type="molecule type" value="Genomic_DNA"/>
</dbReference>
<comment type="similarity">
    <text evidence="1 9">Belongs to the GTP-binding SRP family. SRP54 subfamily.</text>
</comment>
<proteinExistence type="inferred from homology"/>
<evidence type="ECO:0000256" key="3">
    <source>
        <dbReference type="ARBA" id="ARBA00022801"/>
    </source>
</evidence>
<dbReference type="SUPFAM" id="SSF52540">
    <property type="entry name" value="P-loop containing nucleoside triphosphate hydrolases"/>
    <property type="match status" value="1"/>
</dbReference>
<dbReference type="Gene3D" id="3.40.50.300">
    <property type="entry name" value="P-loop containing nucleotide triphosphate hydrolases"/>
    <property type="match status" value="1"/>
</dbReference>
<evidence type="ECO:0000256" key="4">
    <source>
        <dbReference type="ARBA" id="ARBA00022884"/>
    </source>
</evidence>
<protein>
    <recommendedName>
        <fullName evidence="9">Signal recognition particle protein</fullName>
        <ecNumber evidence="9">3.6.5.4</ecNumber>
    </recommendedName>
    <alternativeName>
        <fullName evidence="9">Fifty-four homolog</fullName>
    </alternativeName>
</protein>
<dbReference type="SMART" id="SM00962">
    <property type="entry name" value="SRP54"/>
    <property type="match status" value="1"/>
</dbReference>
<dbReference type="PANTHER" id="PTHR11564">
    <property type="entry name" value="SIGNAL RECOGNITION PARTICLE 54K PROTEIN SRP54"/>
    <property type="match status" value="1"/>
</dbReference>
<feature type="domain" description="SRP54-type proteins GTP-binding" evidence="11">
    <location>
        <begin position="267"/>
        <end position="280"/>
    </location>
</feature>
<dbReference type="PROSITE" id="PS00300">
    <property type="entry name" value="SRP54"/>
    <property type="match status" value="1"/>
</dbReference>
<dbReference type="CDD" id="cd18539">
    <property type="entry name" value="SRP_G"/>
    <property type="match status" value="1"/>
</dbReference>
<dbReference type="InterPro" id="IPR013822">
    <property type="entry name" value="Signal_recog_particl_SRP54_hlx"/>
</dbReference>
<dbReference type="Pfam" id="PF00448">
    <property type="entry name" value="SRP54"/>
    <property type="match status" value="1"/>
</dbReference>
<comment type="function">
    <text evidence="9">Involved in targeting and insertion of nascent membrane proteins into the cytoplasmic membrane. Binds to the hydrophobic signal sequence of the ribosome-nascent chain (RNC) as it emerges from the ribosomes. The SRP-RNC complex is then targeted to the cytoplasmic membrane where it interacts with the SRP receptor FtsY.</text>
</comment>
<keyword evidence="2 9" id="KW-0547">Nucleotide-binding</keyword>
<evidence type="ECO:0000313" key="13">
    <source>
        <dbReference type="Proteomes" id="UP001458946"/>
    </source>
</evidence>
<dbReference type="InterPro" id="IPR027417">
    <property type="entry name" value="P-loop_NTPase"/>
</dbReference>
<dbReference type="Pfam" id="PF02978">
    <property type="entry name" value="SRP_SPB"/>
    <property type="match status" value="1"/>
</dbReference>
<dbReference type="InterPro" id="IPR004780">
    <property type="entry name" value="SRP"/>
</dbReference>
<keyword evidence="5 9" id="KW-0342">GTP-binding</keyword>
<comment type="subcellular location">
    <subcellularLocation>
        <location evidence="9">Cytoplasm</location>
    </subcellularLocation>
    <text evidence="9">The SRP-RNC complex is targeted to the cytoplasmic membrane.</text>
</comment>
<dbReference type="InterPro" id="IPR042101">
    <property type="entry name" value="SRP54_N_sf"/>
</dbReference>
<reference evidence="12 13" key="1">
    <citation type="submission" date="2024-02" db="EMBL/GenBank/DDBJ databases">
        <title>Deinococcus xinjiangensis NBRC 107630.</title>
        <authorList>
            <person name="Ichikawa N."/>
            <person name="Katano-Makiyama Y."/>
            <person name="Hidaka K."/>
        </authorList>
    </citation>
    <scope>NUCLEOTIDE SEQUENCE [LARGE SCALE GENOMIC DNA]</scope>
    <source>
        <strain evidence="12 13">NBRC 107630</strain>
    </source>
</reference>
<evidence type="ECO:0000256" key="6">
    <source>
        <dbReference type="ARBA" id="ARBA00023135"/>
    </source>
</evidence>
<name>A0ABP9V9G1_9DEIO</name>
<feature type="compositionally biased region" description="Low complexity" evidence="10">
    <location>
        <begin position="432"/>
        <end position="448"/>
    </location>
</feature>
<evidence type="ECO:0000256" key="2">
    <source>
        <dbReference type="ARBA" id="ARBA00022741"/>
    </source>
</evidence>
<dbReference type="InterPro" id="IPR004125">
    <property type="entry name" value="Signal_recog_particle_SRP54_M"/>
</dbReference>
<keyword evidence="6 9" id="KW-0733">Signal recognition particle</keyword>
<dbReference type="SUPFAM" id="SSF47446">
    <property type="entry name" value="Signal peptide-binding domain"/>
    <property type="match status" value="1"/>
</dbReference>
<keyword evidence="7 9" id="KW-0687">Ribonucleoprotein</keyword>
<keyword evidence="13" id="KW-1185">Reference proteome</keyword>
<evidence type="ECO:0000256" key="10">
    <source>
        <dbReference type="SAM" id="MobiDB-lite"/>
    </source>
</evidence>
<dbReference type="SMART" id="SM00963">
    <property type="entry name" value="SRP54_N"/>
    <property type="match status" value="1"/>
</dbReference>
<dbReference type="InterPro" id="IPR022941">
    <property type="entry name" value="SRP54"/>
</dbReference>
<dbReference type="Proteomes" id="UP001458946">
    <property type="component" value="Unassembled WGS sequence"/>
</dbReference>
<dbReference type="Gene3D" id="1.10.260.30">
    <property type="entry name" value="Signal recognition particle, SRP54 subunit, M-domain"/>
    <property type="match status" value="1"/>
</dbReference>
<dbReference type="InterPro" id="IPR000897">
    <property type="entry name" value="SRP54_GTPase_dom"/>
</dbReference>
<feature type="binding site" evidence="9">
    <location>
        <begin position="246"/>
        <end position="249"/>
    </location>
    <ligand>
        <name>GTP</name>
        <dbReference type="ChEBI" id="CHEBI:37565"/>
    </ligand>
</feature>
<accession>A0ABP9V9G1</accession>
<dbReference type="HAMAP" id="MF_00306">
    <property type="entry name" value="SRP54"/>
    <property type="match status" value="1"/>
</dbReference>
<evidence type="ECO:0000256" key="5">
    <source>
        <dbReference type="ARBA" id="ARBA00023134"/>
    </source>
</evidence>
<dbReference type="InterPro" id="IPR003593">
    <property type="entry name" value="AAA+_ATPase"/>
</dbReference>
<evidence type="ECO:0000259" key="11">
    <source>
        <dbReference type="PROSITE" id="PS00300"/>
    </source>
</evidence>
<comment type="caution">
    <text evidence="12">The sequence shown here is derived from an EMBL/GenBank/DDBJ whole genome shotgun (WGS) entry which is preliminary data.</text>
</comment>
<sequence>MFESLGSKLQDILDRVGRESKLTEAQVKATMREIRMALLEADVNFGVAKDFVAKVSEKAVGQEVMGSLNAGQTIVKLVHDELVETLGGKAAQPELKTQGNLWFMVGLQGAGKTTSTGKLAHLYKSKGRRVLLVAADTQRPAARDQLEVLGKQVGVPVLKVQDGETPQETKRRLEEHLKTDYRDLVIVDTAGRLQIDEALMDQLANLQAELQPTETLLVVDAMTGQEALNVAQTFDQRVNVSGLIITKMDGDARGGAALSARTVTGKPIYFAGVSEKIAGLEPFYPDRVAGRILGMGDVMGLIERAQQADLKAMEQQKAGDFDLEDLMNQLRQIRRLGPLGDLMKMIPGMSRALPEGFSVDEAQLQRIDAMISSMTFKERRNPKIIDGRRRKRIAAGSGTSVQDINKLLKMHEQMKEMMKMLQKMSGGKGMKGMKPPRMPAGMPQGLKK</sequence>
<dbReference type="InterPro" id="IPR036891">
    <property type="entry name" value="Signal_recog_part_SRP54_M_sf"/>
</dbReference>
<keyword evidence="9" id="KW-0963">Cytoplasm</keyword>
<comment type="subunit">
    <text evidence="9">Part of the signal recognition particle protein translocation system, which is composed of SRP and FtsY.</text>
</comment>
<feature type="binding site" evidence="9">
    <location>
        <begin position="188"/>
        <end position="192"/>
    </location>
    <ligand>
        <name>GTP</name>
        <dbReference type="ChEBI" id="CHEBI:37565"/>
    </ligand>
</feature>
<evidence type="ECO:0000256" key="7">
    <source>
        <dbReference type="ARBA" id="ARBA00023274"/>
    </source>
</evidence>